<dbReference type="AlphaFoldDB" id="K2G1W0"/>
<evidence type="ECO:0000313" key="1">
    <source>
        <dbReference type="EMBL" id="EKE28227.1"/>
    </source>
</evidence>
<name>K2G1W0_9BACT</name>
<proteinExistence type="predicted"/>
<accession>K2G1W0</accession>
<dbReference type="EMBL" id="AMFJ01000359">
    <property type="protein sequence ID" value="EKE28227.1"/>
    <property type="molecule type" value="Genomic_DNA"/>
</dbReference>
<gene>
    <name evidence="1" type="ORF">ACD_3C00085G0001</name>
</gene>
<sequence>MISVVSRAIFARVETFTAVYLTWFNAVKPLILGILMNKGDCPHSKDGLYFEPFLAFWPLHPFPQKVPLPEEFPRPSLFEVFLDHSSAFMLVRVTIIFLNY</sequence>
<reference evidence="1" key="1">
    <citation type="journal article" date="2012" name="Science">
        <title>Fermentation, hydrogen, and sulfur metabolism in multiple uncultivated bacterial phyla.</title>
        <authorList>
            <person name="Wrighton K.C."/>
            <person name="Thomas B.C."/>
            <person name="Sharon I."/>
            <person name="Miller C.S."/>
            <person name="Castelle C.J."/>
            <person name="VerBerkmoes N.C."/>
            <person name="Wilkins M.J."/>
            <person name="Hettich R.L."/>
            <person name="Lipton M.S."/>
            <person name="Williams K.H."/>
            <person name="Long P.E."/>
            <person name="Banfield J.F."/>
        </authorList>
    </citation>
    <scope>NUCLEOTIDE SEQUENCE [LARGE SCALE GENOMIC DNA]</scope>
</reference>
<organism evidence="1">
    <name type="scientific">uncultured bacterium</name>
    <name type="common">gcode 4</name>
    <dbReference type="NCBI Taxonomy" id="1234023"/>
    <lineage>
        <taxon>Bacteria</taxon>
        <taxon>environmental samples</taxon>
    </lineage>
</organism>
<protein>
    <submittedName>
        <fullName evidence="1">Uncharacterized protein</fullName>
    </submittedName>
</protein>
<comment type="caution">
    <text evidence="1">The sequence shown here is derived from an EMBL/GenBank/DDBJ whole genome shotgun (WGS) entry which is preliminary data.</text>
</comment>